<sequence length="140" mass="15901">MDLSPNCEPVDKKPILTADGLIQSAPSQANNNTATNTGSGPNSQTLSATRLDIEILPAIYDIIRCVEKDPKDNTAKQRESQECSHKILELQKRFEAARAQVRLLPGIDYNKEEQLQQLELLRNQLKLKQQLIRKYKDIQF</sequence>
<dbReference type="InterPro" id="IPR037212">
    <property type="entry name" value="Med7/Med21-like"/>
</dbReference>
<dbReference type="PANTHER" id="PTHR20844">
    <property type="entry name" value="MEDIATOR OF RNA POLYMERASE II TRANSCRIPTION, SUBUNIT 9"/>
    <property type="match status" value="1"/>
</dbReference>
<evidence type="ECO:0000256" key="9">
    <source>
        <dbReference type="ARBA" id="ARBA00025687"/>
    </source>
</evidence>
<feature type="compositionally biased region" description="Low complexity" evidence="13">
    <location>
        <begin position="25"/>
        <end position="43"/>
    </location>
</feature>
<dbReference type="STRING" id="7370.A0A1I8MU43"/>
<evidence type="ECO:0000313" key="16">
    <source>
        <dbReference type="RefSeq" id="XP_005176047.1"/>
    </source>
</evidence>
<reference evidence="16" key="2">
    <citation type="submission" date="2025-04" db="UniProtKB">
        <authorList>
            <consortium name="RefSeq"/>
        </authorList>
    </citation>
    <scope>IDENTIFICATION</scope>
    <source>
        <strain evidence="16">Aabys</strain>
    </source>
</reference>
<evidence type="ECO:0000256" key="2">
    <source>
        <dbReference type="ARBA" id="ARBA00008089"/>
    </source>
</evidence>
<comment type="subunit">
    <text evidence="11">Component of the Mediator complex.</text>
</comment>
<evidence type="ECO:0000256" key="11">
    <source>
        <dbReference type="RuleBase" id="RU364145"/>
    </source>
</evidence>
<evidence type="ECO:0000256" key="12">
    <source>
        <dbReference type="SAM" id="Coils"/>
    </source>
</evidence>
<protein>
    <recommendedName>
        <fullName evidence="3 11">Mediator of RNA polymerase II transcription subunit 9</fullName>
    </recommendedName>
    <alternativeName>
        <fullName evidence="10 11">Mediator complex subunit 9</fullName>
    </alternativeName>
</protein>
<dbReference type="VEuPathDB" id="VectorBase:MDOMA2_000710"/>
<reference evidence="14" key="1">
    <citation type="submission" date="2020-05" db="UniProtKB">
        <authorList>
            <consortium name="EnsemblMetazoa"/>
        </authorList>
    </citation>
    <scope>IDENTIFICATION</scope>
    <source>
        <strain evidence="14">Aabys</strain>
    </source>
</reference>
<keyword evidence="15" id="KW-1185">Reference proteome</keyword>
<dbReference type="Proteomes" id="UP001652621">
    <property type="component" value="Unplaced"/>
</dbReference>
<evidence type="ECO:0000256" key="4">
    <source>
        <dbReference type="ARBA" id="ARBA00023015"/>
    </source>
</evidence>
<evidence type="ECO:0000256" key="13">
    <source>
        <dbReference type="SAM" id="MobiDB-lite"/>
    </source>
</evidence>
<dbReference type="InterPro" id="IPR011425">
    <property type="entry name" value="Med9"/>
</dbReference>
<organism evidence="14">
    <name type="scientific">Musca domestica</name>
    <name type="common">House fly</name>
    <dbReference type="NCBI Taxonomy" id="7370"/>
    <lineage>
        <taxon>Eukaryota</taxon>
        <taxon>Metazoa</taxon>
        <taxon>Ecdysozoa</taxon>
        <taxon>Arthropoda</taxon>
        <taxon>Hexapoda</taxon>
        <taxon>Insecta</taxon>
        <taxon>Pterygota</taxon>
        <taxon>Neoptera</taxon>
        <taxon>Endopterygota</taxon>
        <taxon>Diptera</taxon>
        <taxon>Brachycera</taxon>
        <taxon>Muscomorpha</taxon>
        <taxon>Muscoidea</taxon>
        <taxon>Muscidae</taxon>
        <taxon>Musca</taxon>
    </lineage>
</organism>
<gene>
    <name evidence="14" type="primary">101897263</name>
    <name evidence="16" type="synonym">LOC101897263</name>
    <name evidence="11" type="synonym">MED9</name>
</gene>
<keyword evidence="5 12" id="KW-0175">Coiled coil</keyword>
<proteinExistence type="inferred from homology"/>
<dbReference type="PANTHER" id="PTHR20844:SF0">
    <property type="entry name" value="MEDIATOR OF RNA POLYMERASE II TRANSCRIPTION SUBUNIT 9"/>
    <property type="match status" value="1"/>
</dbReference>
<dbReference type="GeneID" id="101897263"/>
<evidence type="ECO:0000256" key="10">
    <source>
        <dbReference type="ARBA" id="ARBA00031260"/>
    </source>
</evidence>
<keyword evidence="8 11" id="KW-0539">Nucleus</keyword>
<dbReference type="EnsemblMetazoa" id="MDOA008461-RA">
    <property type="protein sequence ID" value="MDOA008461-PA"/>
    <property type="gene ID" value="MDOA008461"/>
</dbReference>
<keyword evidence="7 11" id="KW-0804">Transcription</keyword>
<dbReference type="KEGG" id="mde:101897263"/>
<dbReference type="AlphaFoldDB" id="A0A1I8MU43"/>
<comment type="subcellular location">
    <subcellularLocation>
        <location evidence="1 11">Nucleus</location>
    </subcellularLocation>
</comment>
<evidence type="ECO:0000313" key="15">
    <source>
        <dbReference type="Proteomes" id="UP001652621"/>
    </source>
</evidence>
<comment type="similarity">
    <text evidence="2 11">Belongs to the Mediator complex subunit 9 family.</text>
</comment>
<evidence type="ECO:0000256" key="8">
    <source>
        <dbReference type="ARBA" id="ARBA00023242"/>
    </source>
</evidence>
<comment type="function">
    <text evidence="9 11">Component of the Mediator complex, a coactivator involved in the regulated transcription of nearly all RNA polymerase II-dependent genes. Mediator functions as a bridge to convey information from gene-specific regulatory proteins to the basal RNA polymerase II transcription machinery. Mediator is recruited to promoters by direct interactions with regulatory proteins and serves as a scaffold for the assembly of a functional preinitiation complex with RNA polymerase II and the general transcription factors.</text>
</comment>
<evidence type="ECO:0000256" key="3">
    <source>
        <dbReference type="ARBA" id="ARBA00020636"/>
    </source>
</evidence>
<accession>A0A1I8MU43</accession>
<evidence type="ECO:0000256" key="7">
    <source>
        <dbReference type="ARBA" id="ARBA00023163"/>
    </source>
</evidence>
<dbReference type="GO" id="GO:0006357">
    <property type="term" value="P:regulation of transcription by RNA polymerase II"/>
    <property type="evidence" value="ECO:0007669"/>
    <property type="project" value="InterPro"/>
</dbReference>
<evidence type="ECO:0000313" key="14">
    <source>
        <dbReference type="EnsemblMetazoa" id="MDOA008461-PA"/>
    </source>
</evidence>
<dbReference type="RefSeq" id="XP_005176047.1">
    <property type="nucleotide sequence ID" value="XM_005175990.3"/>
</dbReference>
<feature type="coiled-coil region" evidence="12">
    <location>
        <begin position="111"/>
        <end position="138"/>
    </location>
</feature>
<dbReference type="SUPFAM" id="SSF140718">
    <property type="entry name" value="Mediator hinge subcomplex-like"/>
    <property type="match status" value="1"/>
</dbReference>
<feature type="region of interest" description="Disordered" evidence="13">
    <location>
        <begin position="25"/>
        <end position="47"/>
    </location>
</feature>
<keyword evidence="6 11" id="KW-0010">Activator</keyword>
<dbReference type="VEuPathDB" id="VectorBase:MDOA008461"/>
<evidence type="ECO:0000256" key="1">
    <source>
        <dbReference type="ARBA" id="ARBA00004123"/>
    </source>
</evidence>
<evidence type="ECO:0000256" key="6">
    <source>
        <dbReference type="ARBA" id="ARBA00023159"/>
    </source>
</evidence>
<dbReference type="eggNOG" id="ENOG502S47C">
    <property type="taxonomic scope" value="Eukaryota"/>
</dbReference>
<name>A0A1I8MU43_MUSDO</name>
<evidence type="ECO:0000256" key="5">
    <source>
        <dbReference type="ARBA" id="ARBA00023054"/>
    </source>
</evidence>
<keyword evidence="4 11" id="KW-0805">Transcription regulation</keyword>
<dbReference type="InterPro" id="IPR039242">
    <property type="entry name" value="MED9_metazoa"/>
</dbReference>
<dbReference type="GO" id="GO:0016592">
    <property type="term" value="C:mediator complex"/>
    <property type="evidence" value="ECO:0007669"/>
    <property type="project" value="InterPro"/>
</dbReference>
<dbReference type="GO" id="GO:0003712">
    <property type="term" value="F:transcription coregulator activity"/>
    <property type="evidence" value="ECO:0007669"/>
    <property type="project" value="InterPro"/>
</dbReference>
<dbReference type="CTD" id="55090"/>
<dbReference type="Pfam" id="PF07544">
    <property type="entry name" value="Med9"/>
    <property type="match status" value="1"/>
</dbReference>
<dbReference type="OrthoDB" id="5950777at2759"/>